<dbReference type="Gramene" id="CDY44854">
    <property type="protein sequence ID" value="CDY44854"/>
    <property type="gene ID" value="GSBRNA2T00080905001"/>
</dbReference>
<reference evidence="1" key="3">
    <citation type="submission" date="2021-01" db="EMBL/GenBank/DDBJ databases">
        <authorList>
            <consortium name="Genoscope - CEA"/>
            <person name="William W."/>
        </authorList>
    </citation>
    <scope>NUCLEOTIDE SEQUENCE</scope>
</reference>
<dbReference type="EMBL" id="HG994373">
    <property type="protein sequence ID" value="CAF1791235.1"/>
    <property type="molecule type" value="Genomic_DNA"/>
</dbReference>
<dbReference type="Proteomes" id="UP000028999">
    <property type="component" value="Unassembled WGS sequence"/>
</dbReference>
<dbReference type="PaxDb" id="3708-A0A078I5Y6"/>
<protein>
    <submittedName>
        <fullName evidence="1">(rape) hypothetical protein</fullName>
    </submittedName>
    <submittedName>
        <fullName evidence="2">BnaC09g50540D protein</fullName>
    </submittedName>
</protein>
<evidence type="ECO:0000313" key="3">
    <source>
        <dbReference type="Proteomes" id="UP000028999"/>
    </source>
</evidence>
<sequence>MEKPPEKVKNGFGRRNIRWPIDQPGFEIDQSENHSFLEERLKDSVVELPQRLSFVASIKSVLRAFAARDNKKSDHSQASSSFGY</sequence>
<keyword evidence="3" id="KW-1185">Reference proteome</keyword>
<evidence type="ECO:0000313" key="2">
    <source>
        <dbReference type="EMBL" id="CDY44854.1"/>
    </source>
</evidence>
<gene>
    <name evidence="2" type="primary">BnaC09g50540D</name>
    <name evidence="1" type="ORF">DARMORV10_C09P72330.1</name>
    <name evidence="2" type="ORF">GSBRNA2T00080905001</name>
</gene>
<reference evidence="2" key="2">
    <citation type="submission" date="2014-06" db="EMBL/GenBank/DDBJ databases">
        <authorList>
            <person name="Genoscope - CEA"/>
        </authorList>
    </citation>
    <scope>NUCLEOTIDE SEQUENCE</scope>
</reference>
<proteinExistence type="predicted"/>
<dbReference type="AlphaFoldDB" id="A0A078I5Y6"/>
<evidence type="ECO:0000313" key="1">
    <source>
        <dbReference type="EMBL" id="CAF1791235.1"/>
    </source>
</evidence>
<accession>A0A078I5Y6</accession>
<reference evidence="2 3" key="1">
    <citation type="journal article" date="2014" name="Science">
        <title>Plant genetics. Early allopolyploid evolution in the post-Neolithic Brassica napus oilseed genome.</title>
        <authorList>
            <person name="Chalhoub B."/>
            <person name="Denoeud F."/>
            <person name="Liu S."/>
            <person name="Parkin I.A."/>
            <person name="Tang H."/>
            <person name="Wang X."/>
            <person name="Chiquet J."/>
            <person name="Belcram H."/>
            <person name="Tong C."/>
            <person name="Samans B."/>
            <person name="Correa M."/>
            <person name="Da Silva C."/>
            <person name="Just J."/>
            <person name="Falentin C."/>
            <person name="Koh C.S."/>
            <person name="Le Clainche I."/>
            <person name="Bernard M."/>
            <person name="Bento P."/>
            <person name="Noel B."/>
            <person name="Labadie K."/>
            <person name="Alberti A."/>
            <person name="Charles M."/>
            <person name="Arnaud D."/>
            <person name="Guo H."/>
            <person name="Daviaud C."/>
            <person name="Alamery S."/>
            <person name="Jabbari K."/>
            <person name="Zhao M."/>
            <person name="Edger P.P."/>
            <person name="Chelaifa H."/>
            <person name="Tack D."/>
            <person name="Lassalle G."/>
            <person name="Mestiri I."/>
            <person name="Schnel N."/>
            <person name="Le Paslier M.C."/>
            <person name="Fan G."/>
            <person name="Renault V."/>
            <person name="Bayer P.E."/>
            <person name="Golicz A.A."/>
            <person name="Manoli S."/>
            <person name="Lee T.H."/>
            <person name="Thi V.H."/>
            <person name="Chalabi S."/>
            <person name="Hu Q."/>
            <person name="Fan C."/>
            <person name="Tollenaere R."/>
            <person name="Lu Y."/>
            <person name="Battail C."/>
            <person name="Shen J."/>
            <person name="Sidebottom C.H."/>
            <person name="Wang X."/>
            <person name="Canaguier A."/>
            <person name="Chauveau A."/>
            <person name="Berard A."/>
            <person name="Deniot G."/>
            <person name="Guan M."/>
            <person name="Liu Z."/>
            <person name="Sun F."/>
            <person name="Lim Y.P."/>
            <person name="Lyons E."/>
            <person name="Town C.D."/>
            <person name="Bancroft I."/>
            <person name="Wang X."/>
            <person name="Meng J."/>
            <person name="Ma J."/>
            <person name="Pires J.C."/>
            <person name="King G.J."/>
            <person name="Brunel D."/>
            <person name="Delourme R."/>
            <person name="Renard M."/>
            <person name="Aury J.M."/>
            <person name="Adams K.L."/>
            <person name="Batley J."/>
            <person name="Snowdon R.J."/>
            <person name="Tost J."/>
            <person name="Edwards D."/>
            <person name="Zhou Y."/>
            <person name="Hua W."/>
            <person name="Sharpe A.G."/>
            <person name="Paterson A.H."/>
            <person name="Guan C."/>
            <person name="Wincker P."/>
        </authorList>
    </citation>
    <scope>NUCLEOTIDE SEQUENCE [LARGE SCALE GENOMIC DNA]</scope>
    <source>
        <strain evidence="3">cv. Darmor-bzh</strain>
    </source>
</reference>
<dbReference type="EMBL" id="LK032604">
    <property type="protein sequence ID" value="CDY44854.1"/>
    <property type="molecule type" value="Genomic_DNA"/>
</dbReference>
<name>A0A078I5Y6_BRANA</name>
<organism evidence="2 3">
    <name type="scientific">Brassica napus</name>
    <name type="common">Rape</name>
    <dbReference type="NCBI Taxonomy" id="3708"/>
    <lineage>
        <taxon>Eukaryota</taxon>
        <taxon>Viridiplantae</taxon>
        <taxon>Streptophyta</taxon>
        <taxon>Embryophyta</taxon>
        <taxon>Tracheophyta</taxon>
        <taxon>Spermatophyta</taxon>
        <taxon>Magnoliopsida</taxon>
        <taxon>eudicotyledons</taxon>
        <taxon>Gunneridae</taxon>
        <taxon>Pentapetalae</taxon>
        <taxon>rosids</taxon>
        <taxon>malvids</taxon>
        <taxon>Brassicales</taxon>
        <taxon>Brassicaceae</taxon>
        <taxon>Brassiceae</taxon>
        <taxon>Brassica</taxon>
    </lineage>
</organism>
<dbReference type="Proteomes" id="UP001295469">
    <property type="component" value="Chromosome C09"/>
</dbReference>